<reference evidence="2" key="1">
    <citation type="submission" date="2018-11" db="EMBL/GenBank/DDBJ databases">
        <authorList>
            <consortium name="Pathogen Informatics"/>
        </authorList>
    </citation>
    <scope>NUCLEOTIDE SEQUENCE</scope>
</reference>
<accession>A0A448WS89</accession>
<dbReference type="AlphaFoldDB" id="A0A448WS89"/>
<dbReference type="EMBL" id="CAAALY010039451">
    <property type="protein sequence ID" value="VEL18949.1"/>
    <property type="molecule type" value="Genomic_DNA"/>
</dbReference>
<feature type="region of interest" description="Disordered" evidence="1">
    <location>
        <begin position="146"/>
        <end position="196"/>
    </location>
</feature>
<sequence length="196" mass="21822">MDCLTTDIGSRQIGKNEADSKEEWRSFGNSSEPIIEFCQDSQAVSIADNPLLLGSPSFLTVDKAPETRPLNSKHICFNNSCPNNFRNQHNRQLGMLHTPIVQKKDYYHHCRCRGFAYSSHKESLKSSFNNLVQELCSHPPTLESQSFLPSDSKKESIVTRPSKVPDTLFSGSSAVTRNHGGSGRDSSLHTSNVCYT</sequence>
<feature type="compositionally biased region" description="Polar residues" evidence="1">
    <location>
        <begin position="184"/>
        <end position="196"/>
    </location>
</feature>
<dbReference type="Proteomes" id="UP000784294">
    <property type="component" value="Unassembled WGS sequence"/>
</dbReference>
<evidence type="ECO:0000256" key="1">
    <source>
        <dbReference type="SAM" id="MobiDB-lite"/>
    </source>
</evidence>
<protein>
    <submittedName>
        <fullName evidence="2">Uncharacterized protein</fullName>
    </submittedName>
</protein>
<comment type="caution">
    <text evidence="2">The sequence shown here is derived from an EMBL/GenBank/DDBJ whole genome shotgun (WGS) entry which is preliminary data.</text>
</comment>
<name>A0A448WS89_9PLAT</name>
<proteinExistence type="predicted"/>
<keyword evidence="3" id="KW-1185">Reference proteome</keyword>
<evidence type="ECO:0000313" key="2">
    <source>
        <dbReference type="EMBL" id="VEL18949.1"/>
    </source>
</evidence>
<gene>
    <name evidence="2" type="ORF">PXEA_LOCUS12389</name>
</gene>
<evidence type="ECO:0000313" key="3">
    <source>
        <dbReference type="Proteomes" id="UP000784294"/>
    </source>
</evidence>
<organism evidence="2 3">
    <name type="scientific">Protopolystoma xenopodis</name>
    <dbReference type="NCBI Taxonomy" id="117903"/>
    <lineage>
        <taxon>Eukaryota</taxon>
        <taxon>Metazoa</taxon>
        <taxon>Spiralia</taxon>
        <taxon>Lophotrochozoa</taxon>
        <taxon>Platyhelminthes</taxon>
        <taxon>Monogenea</taxon>
        <taxon>Polyopisthocotylea</taxon>
        <taxon>Polystomatidea</taxon>
        <taxon>Polystomatidae</taxon>
        <taxon>Protopolystoma</taxon>
    </lineage>
</organism>